<dbReference type="InterPro" id="IPR010559">
    <property type="entry name" value="Sig_transdc_His_kin_internal"/>
</dbReference>
<evidence type="ECO:0000256" key="1">
    <source>
        <dbReference type="SAM" id="Phobius"/>
    </source>
</evidence>
<accession>A0A0P0CN24</accession>
<keyword evidence="1" id="KW-0812">Transmembrane</keyword>
<dbReference type="AlphaFoldDB" id="A0A0P0CN24"/>
<dbReference type="Gene3D" id="3.30.565.10">
    <property type="entry name" value="Histidine kinase-like ATPase, C-terminal domain"/>
    <property type="match status" value="1"/>
</dbReference>
<sequence>MKFISNHDYKVSLKHHTLLWLVYFSLNTVRWGIYFDDDSFNGILESPYLYSFKTNLLGFPIHMILCYLNIYLLMPKLAFKKKYISYVFLILLAIFLMVVVKFNLTYFFVNQNVWPEGPATINTLTLNYVIEMMFGELYVITFVTAIKVTLDFLKEHKRVADLEKAQLETELLFLKTQISPHFFFNTLNNIYSLAVENSKKTPKIILKLSELMRYLLYETKSKRQSLENEILCIHNYLDLERVRHSDDLEIDMSISGDIEDKEIAPIILLTFIENAFKHGAHKNIGAVKIVIDLAIKKDFLFFKISNPMPVVTEHKDSFNQSSGIGLENVKKRLALGYNKKDYKLKIKNNDDMFVVKLRIRVS</sequence>
<keyword evidence="3" id="KW-0418">Kinase</keyword>
<feature type="transmembrane region" description="Helical" evidence="1">
    <location>
        <begin position="86"/>
        <end position="108"/>
    </location>
</feature>
<dbReference type="PATRIC" id="fig|1736674.3.peg.643"/>
<dbReference type="InterPro" id="IPR036890">
    <property type="entry name" value="HATPase_C_sf"/>
</dbReference>
<feature type="transmembrane region" description="Helical" evidence="1">
    <location>
        <begin position="55"/>
        <end position="74"/>
    </location>
</feature>
<evidence type="ECO:0000313" key="4">
    <source>
        <dbReference type="Proteomes" id="UP000057981"/>
    </source>
</evidence>
<dbReference type="GO" id="GO:0000155">
    <property type="term" value="F:phosphorelay sensor kinase activity"/>
    <property type="evidence" value="ECO:0007669"/>
    <property type="project" value="InterPro"/>
</dbReference>
<proteinExistence type="predicted"/>
<feature type="transmembrane region" description="Helical" evidence="1">
    <location>
        <begin position="128"/>
        <end position="150"/>
    </location>
</feature>
<keyword evidence="3" id="KW-0808">Transferase</keyword>
<dbReference type="RefSeq" id="WP_054724675.1">
    <property type="nucleotide sequence ID" value="NZ_CP012898.1"/>
</dbReference>
<keyword evidence="1" id="KW-0472">Membrane</keyword>
<feature type="transmembrane region" description="Helical" evidence="1">
    <location>
        <begin position="18"/>
        <end position="35"/>
    </location>
</feature>
<dbReference type="EMBL" id="CP012898">
    <property type="protein sequence ID" value="ALJ04192.1"/>
    <property type="molecule type" value="Genomic_DNA"/>
</dbReference>
<dbReference type="PANTHER" id="PTHR34220">
    <property type="entry name" value="SENSOR HISTIDINE KINASE YPDA"/>
    <property type="match status" value="1"/>
</dbReference>
<protein>
    <submittedName>
        <fullName evidence="3">Histidine kinase</fullName>
    </submittedName>
</protein>
<dbReference type="InterPro" id="IPR050640">
    <property type="entry name" value="Bact_2-comp_sensor_kinase"/>
</dbReference>
<dbReference type="Pfam" id="PF06580">
    <property type="entry name" value="His_kinase"/>
    <property type="match status" value="1"/>
</dbReference>
<evidence type="ECO:0000259" key="2">
    <source>
        <dbReference type="Pfam" id="PF06580"/>
    </source>
</evidence>
<dbReference type="Proteomes" id="UP000057981">
    <property type="component" value="Chromosome"/>
</dbReference>
<dbReference type="GO" id="GO:0016020">
    <property type="term" value="C:membrane"/>
    <property type="evidence" value="ECO:0007669"/>
    <property type="project" value="InterPro"/>
</dbReference>
<dbReference type="KEGG" id="ahz:APS56_03090"/>
<gene>
    <name evidence="3" type="ORF">APS56_03090</name>
</gene>
<name>A0A0P0CN24_9FLAO</name>
<dbReference type="STRING" id="1736674.APS56_03090"/>
<evidence type="ECO:0000313" key="3">
    <source>
        <dbReference type="EMBL" id="ALJ04192.1"/>
    </source>
</evidence>
<reference evidence="3 4" key="1">
    <citation type="submission" date="2015-10" db="EMBL/GenBank/DDBJ databases">
        <authorList>
            <person name="Gilbert D.G."/>
        </authorList>
    </citation>
    <scope>NUCLEOTIDE SEQUENCE [LARGE SCALE GENOMIC DNA]</scope>
    <source>
        <strain evidence="4">HZ-22</strain>
    </source>
</reference>
<keyword evidence="4" id="KW-1185">Reference proteome</keyword>
<keyword evidence="1" id="KW-1133">Transmembrane helix</keyword>
<organism evidence="3 4">
    <name type="scientific">Pseudalgibacter alginicilyticus</name>
    <dbReference type="NCBI Taxonomy" id="1736674"/>
    <lineage>
        <taxon>Bacteria</taxon>
        <taxon>Pseudomonadati</taxon>
        <taxon>Bacteroidota</taxon>
        <taxon>Flavobacteriia</taxon>
        <taxon>Flavobacteriales</taxon>
        <taxon>Flavobacteriaceae</taxon>
        <taxon>Pseudalgibacter</taxon>
    </lineage>
</organism>
<dbReference type="PANTHER" id="PTHR34220:SF7">
    <property type="entry name" value="SENSOR HISTIDINE KINASE YPDA"/>
    <property type="match status" value="1"/>
</dbReference>
<feature type="domain" description="Signal transduction histidine kinase internal region" evidence="2">
    <location>
        <begin position="170"/>
        <end position="247"/>
    </location>
</feature>
<dbReference type="OrthoDB" id="9809908at2"/>